<dbReference type="Gene3D" id="3.40.50.10680">
    <property type="entry name" value="CofD-like domains"/>
    <property type="match status" value="1"/>
</dbReference>
<evidence type="ECO:0000313" key="2">
    <source>
        <dbReference type="EMBL" id="CDO51591.1"/>
    </source>
</evidence>
<evidence type="ECO:0000313" key="3">
    <source>
        <dbReference type="Proteomes" id="UP000242525"/>
    </source>
</evidence>
<protein>
    <submittedName>
        <fullName evidence="2">Uncharacterized protein</fullName>
    </submittedName>
</protein>
<proteinExistence type="predicted"/>
<dbReference type="InterPro" id="IPR002882">
    <property type="entry name" value="CofD"/>
</dbReference>
<dbReference type="SUPFAM" id="SSF142338">
    <property type="entry name" value="CofD-like"/>
    <property type="match status" value="1"/>
</dbReference>
<dbReference type="AlphaFoldDB" id="A0A0J9X2Q2"/>
<dbReference type="PANTHER" id="PTHR31240">
    <property type="entry name" value="MATERNAL EFFECT EMBRYO ARREST 18"/>
    <property type="match status" value="1"/>
</dbReference>
<dbReference type="EMBL" id="CCBN010000001">
    <property type="protein sequence ID" value="CDO51591.1"/>
    <property type="molecule type" value="Genomic_DNA"/>
</dbReference>
<accession>A0A0J9X2Q2</accession>
<dbReference type="OrthoDB" id="10267139at2759"/>
<feature type="compositionally biased region" description="Low complexity" evidence="1">
    <location>
        <begin position="245"/>
        <end position="260"/>
    </location>
</feature>
<comment type="caution">
    <text evidence="2">The sequence shown here is derived from an EMBL/GenBank/DDBJ whole genome shotgun (WGS) entry which is preliminary data.</text>
</comment>
<evidence type="ECO:0000256" key="1">
    <source>
        <dbReference type="SAM" id="MobiDB-lite"/>
    </source>
</evidence>
<dbReference type="Proteomes" id="UP000242525">
    <property type="component" value="Unassembled WGS sequence"/>
</dbReference>
<dbReference type="GO" id="GO:0043743">
    <property type="term" value="F:LPPG:FO 2-phospho-L-lactate transferase activity"/>
    <property type="evidence" value="ECO:0007669"/>
    <property type="project" value="InterPro"/>
</dbReference>
<dbReference type="STRING" id="1173061.A0A0J9X2Q2"/>
<feature type="region of interest" description="Disordered" evidence="1">
    <location>
        <begin position="242"/>
        <end position="271"/>
    </location>
</feature>
<keyword evidence="3" id="KW-1185">Reference proteome</keyword>
<dbReference type="InterPro" id="IPR038136">
    <property type="entry name" value="CofD-like_dom_sf"/>
</dbReference>
<gene>
    <name evidence="2" type="ORF">BN980_GECA01s08788g</name>
</gene>
<dbReference type="PANTHER" id="PTHR31240:SF0">
    <property type="entry name" value="MATERNAL EFFECT EMBRYO ARREST 18"/>
    <property type="match status" value="1"/>
</dbReference>
<name>A0A0J9X2Q2_GEOCN</name>
<organism evidence="2 3">
    <name type="scientific">Geotrichum candidum</name>
    <name type="common">Oospora lactis</name>
    <name type="synonym">Dipodascus geotrichum</name>
    <dbReference type="NCBI Taxonomy" id="1173061"/>
    <lineage>
        <taxon>Eukaryota</taxon>
        <taxon>Fungi</taxon>
        <taxon>Dikarya</taxon>
        <taxon>Ascomycota</taxon>
        <taxon>Saccharomycotina</taxon>
        <taxon>Dipodascomycetes</taxon>
        <taxon>Dipodascales</taxon>
        <taxon>Dipodascaceae</taxon>
        <taxon>Geotrichum</taxon>
    </lineage>
</organism>
<reference evidence="2" key="1">
    <citation type="submission" date="2014-03" db="EMBL/GenBank/DDBJ databases">
        <authorList>
            <person name="Casaregola S."/>
        </authorList>
    </citation>
    <scope>NUCLEOTIDE SEQUENCE [LARGE SCALE GENOMIC DNA]</scope>
    <source>
        <strain evidence="2">CLIB 918</strain>
    </source>
</reference>
<sequence>MTDLHQTEPQNIVVISGGTASNSILSTFSSLSPHISYILPISDNGGSTSEIIRVVGGPAIGDLRSRIVRLIPPQSAGLRDLLSHRLSDIREDAKQEWEEIVEGTHTLWLPVEPQCREFIRPFFLHIHVELLKRSRPNREFKFESASVGNLFLTGARIFCGSLDAAIELLSRLTLVPSSISVLPALNTNFSHNISAELVNGFIITGQSQISHPSSTGINQASSIGSFFNNPIYLTPPTVNFSTHLSSEPTSSRPSSFTSSENSDEEDAHLPFSHPDLKTSQLHFSKDENTPLASPIRRIFYINPYGQEIHPRASTRVLRTLDKAHVLIYSIGSLFTSTVPVVILQGFANAIKSPAKKKIVLMNGSLDRETESLNGMGFIRALIGACLYSEQGSSSSSLPYDNNGSSASLASQNITQPTNQQGVFGIYGGGRSALYSQSLNDYSTTNSSTNLHKHSAHSHPIDPYSTESISNAVWSKYITHVVYLKNSSLTFSEANIVYLKSKGIKCVCVEQNSCAPKSKQYYSPDDLQKVLSGLIYN</sequence>
<dbReference type="Pfam" id="PF01933">
    <property type="entry name" value="CofD"/>
    <property type="match status" value="1"/>
</dbReference>